<comment type="similarity">
    <text evidence="2">Belongs to the Ca(2+):cation antiporter (CaCA) (TC 2.A.19) family. SLC8 subfamily.</text>
</comment>
<evidence type="ECO:0000256" key="14">
    <source>
        <dbReference type="ARBA" id="ARBA00022860"/>
    </source>
</evidence>
<dbReference type="InterPro" id="IPR004837">
    <property type="entry name" value="NaCa_Exmemb"/>
</dbReference>
<keyword evidence="16" id="KW-0915">Sodium</keyword>
<evidence type="ECO:0000256" key="8">
    <source>
        <dbReference type="ARBA" id="ARBA00022568"/>
    </source>
</evidence>
<keyword evidence="17" id="KW-0406">Ion transport</keyword>
<dbReference type="RefSeq" id="XP_012900446.2">
    <property type="nucleotide sequence ID" value="XM_013044992.2"/>
</dbReference>
<dbReference type="Gene3D" id="1.20.1420.30">
    <property type="entry name" value="NCX, central ion-binding region"/>
    <property type="match status" value="2"/>
</dbReference>
<dbReference type="GO" id="GO:0042383">
    <property type="term" value="C:sarcolemma"/>
    <property type="evidence" value="ECO:0007669"/>
    <property type="project" value="TreeGrafter"/>
</dbReference>
<keyword evidence="6" id="KW-1003">Cell membrane</keyword>
<proteinExistence type="inferred from homology"/>
<feature type="transmembrane region" description="Helical" evidence="26">
    <location>
        <begin position="471"/>
        <end position="492"/>
    </location>
</feature>
<dbReference type="PANTHER" id="PTHR11878">
    <property type="entry name" value="SODIUM/CALCIUM EXCHANGER"/>
    <property type="match status" value="1"/>
</dbReference>
<gene>
    <name evidence="29" type="primary">SLC8A1</name>
</gene>
<dbReference type="FunFam" id="1.20.1420.30:FF:000001">
    <property type="entry name" value="sodium/calcium exchanger 1 isoform X1"/>
    <property type="match status" value="1"/>
</dbReference>
<dbReference type="CTD" id="6546"/>
<feature type="region of interest" description="Disordered" evidence="25">
    <location>
        <begin position="1"/>
        <end position="173"/>
    </location>
</feature>
<feature type="transmembrane region" description="Helical" evidence="26">
    <location>
        <begin position="1178"/>
        <end position="1196"/>
    </location>
</feature>
<evidence type="ECO:0000256" key="15">
    <source>
        <dbReference type="ARBA" id="ARBA00022989"/>
    </source>
</evidence>
<keyword evidence="5" id="KW-0050">Antiport</keyword>
<feature type="transmembrane region" description="Helical" evidence="26">
    <location>
        <begin position="1142"/>
        <end position="1162"/>
    </location>
</feature>
<evidence type="ECO:0000256" key="17">
    <source>
        <dbReference type="ARBA" id="ARBA00023065"/>
    </source>
</evidence>
<dbReference type="Pfam" id="PF16494">
    <property type="entry name" value="Na_Ca_ex_C"/>
    <property type="match status" value="1"/>
</dbReference>
<dbReference type="GO" id="GO:0005432">
    <property type="term" value="F:calcium:sodium antiporter activity"/>
    <property type="evidence" value="ECO:0007669"/>
    <property type="project" value="InterPro"/>
</dbReference>
<evidence type="ECO:0000256" key="5">
    <source>
        <dbReference type="ARBA" id="ARBA00022449"/>
    </source>
</evidence>
<dbReference type="AlphaFoldDB" id="A0A8U0NIT7"/>
<feature type="domain" description="J" evidence="27">
    <location>
        <begin position="540"/>
        <end position="603"/>
    </location>
</feature>
<evidence type="ECO:0000256" key="23">
    <source>
        <dbReference type="ARBA" id="ARBA00033667"/>
    </source>
</evidence>
<reference evidence="29" key="1">
    <citation type="submission" date="2025-08" db="UniProtKB">
        <authorList>
            <consortium name="RefSeq"/>
        </authorList>
    </citation>
    <scope>IDENTIFICATION</scope>
    <source>
        <tissue evidence="29">Brain</tissue>
    </source>
</reference>
<evidence type="ECO:0000256" key="10">
    <source>
        <dbReference type="ARBA" id="ARBA00022723"/>
    </source>
</evidence>
<dbReference type="FunFam" id="1.20.1420.30:FF:000003">
    <property type="entry name" value="sodium/calcium exchanger 1 isoform X1"/>
    <property type="match status" value="1"/>
</dbReference>
<dbReference type="GeneID" id="101693907"/>
<dbReference type="GO" id="GO:0007154">
    <property type="term" value="P:cell communication"/>
    <property type="evidence" value="ECO:0007669"/>
    <property type="project" value="InterPro"/>
</dbReference>
<keyword evidence="13" id="KW-0106">Calcium</keyword>
<feature type="compositionally biased region" description="Basic and acidic residues" evidence="25">
    <location>
        <begin position="14"/>
        <end position="24"/>
    </location>
</feature>
<dbReference type="Pfam" id="PF03160">
    <property type="entry name" value="Calx-beta"/>
    <property type="match status" value="1"/>
</dbReference>
<organism evidence="28 29">
    <name type="scientific">Mustela putorius furo</name>
    <name type="common">European domestic ferret</name>
    <name type="synonym">Mustela furo</name>
    <dbReference type="NCBI Taxonomy" id="9669"/>
    <lineage>
        <taxon>Eukaryota</taxon>
        <taxon>Metazoa</taxon>
        <taxon>Chordata</taxon>
        <taxon>Craniata</taxon>
        <taxon>Vertebrata</taxon>
        <taxon>Euteleostomi</taxon>
        <taxon>Mammalia</taxon>
        <taxon>Eutheria</taxon>
        <taxon>Laurasiatheria</taxon>
        <taxon>Carnivora</taxon>
        <taxon>Caniformia</taxon>
        <taxon>Musteloidea</taxon>
        <taxon>Mustelidae</taxon>
        <taxon>Mustelinae</taxon>
        <taxon>Mustela</taxon>
    </lineage>
</organism>
<dbReference type="InterPro" id="IPR038081">
    <property type="entry name" value="CalX-like_sf"/>
</dbReference>
<keyword evidence="20" id="KW-0739">Sodium transport</keyword>
<name>A0A8U0NIT7_MUSPF</name>
<evidence type="ECO:0000256" key="6">
    <source>
        <dbReference type="ARBA" id="ARBA00022475"/>
    </source>
</evidence>
<keyword evidence="9 26" id="KW-0812">Transmembrane</keyword>
<dbReference type="FunFam" id="2.60.40.2030:FF:000001">
    <property type="entry name" value="sodium/calcium exchanger 1 isoform X1"/>
    <property type="match status" value="1"/>
</dbReference>
<evidence type="ECO:0000256" key="19">
    <source>
        <dbReference type="ARBA" id="ARBA00023180"/>
    </source>
</evidence>
<evidence type="ECO:0000256" key="16">
    <source>
        <dbReference type="ARBA" id="ARBA00023053"/>
    </source>
</evidence>
<accession>A0A8U0NIT7</accession>
<evidence type="ECO:0000256" key="7">
    <source>
        <dbReference type="ARBA" id="ARBA00022553"/>
    </source>
</evidence>
<evidence type="ECO:0000313" key="28">
    <source>
        <dbReference type="Proteomes" id="UP000000715"/>
    </source>
</evidence>
<feature type="transmembrane region" description="Helical" evidence="26">
    <location>
        <begin position="1033"/>
        <end position="1057"/>
    </location>
</feature>
<keyword evidence="14" id="KW-0112">Calmodulin-binding</keyword>
<keyword evidence="19" id="KW-0325">Glycoprotein</keyword>
<dbReference type="PRINTS" id="PR01259">
    <property type="entry name" value="NACAEXCHNGR"/>
</dbReference>
<dbReference type="Pfam" id="PF01699">
    <property type="entry name" value="Na_Ca_ex"/>
    <property type="match status" value="2"/>
</dbReference>
<comment type="catalytic activity">
    <reaction evidence="23">
        <text>Ca(2+)(in) + 3 Na(+)(out) = Ca(2+)(out) + 3 Na(+)(in)</text>
        <dbReference type="Rhea" id="RHEA:69955"/>
        <dbReference type="ChEBI" id="CHEBI:29101"/>
        <dbReference type="ChEBI" id="CHEBI:29108"/>
    </reaction>
</comment>
<dbReference type="SMART" id="SM00237">
    <property type="entry name" value="Calx_beta"/>
    <property type="match status" value="2"/>
</dbReference>
<evidence type="ECO:0000256" key="18">
    <source>
        <dbReference type="ARBA" id="ARBA00023136"/>
    </source>
</evidence>
<dbReference type="InterPro" id="IPR051171">
    <property type="entry name" value="CaCA"/>
</dbReference>
<feature type="compositionally biased region" description="Gly residues" evidence="25">
    <location>
        <begin position="119"/>
        <end position="135"/>
    </location>
</feature>
<dbReference type="InterPro" id="IPR003644">
    <property type="entry name" value="Calx_beta"/>
</dbReference>
<keyword evidence="12" id="KW-0677">Repeat</keyword>
<evidence type="ECO:0000256" key="20">
    <source>
        <dbReference type="ARBA" id="ARBA00023201"/>
    </source>
</evidence>
<dbReference type="SUPFAM" id="SSF141072">
    <property type="entry name" value="CalX-like"/>
    <property type="match status" value="2"/>
</dbReference>
<evidence type="ECO:0000256" key="25">
    <source>
        <dbReference type="SAM" id="MobiDB-lite"/>
    </source>
</evidence>
<keyword evidence="10" id="KW-0479">Metal-binding</keyword>
<evidence type="ECO:0000256" key="24">
    <source>
        <dbReference type="ARBA" id="ARBA00045279"/>
    </source>
</evidence>
<evidence type="ECO:0000256" key="2">
    <source>
        <dbReference type="ARBA" id="ARBA00007489"/>
    </source>
</evidence>
<evidence type="ECO:0000256" key="1">
    <source>
        <dbReference type="ARBA" id="ARBA00004651"/>
    </source>
</evidence>
<evidence type="ECO:0000256" key="9">
    <source>
        <dbReference type="ARBA" id="ARBA00022692"/>
    </source>
</evidence>
<keyword evidence="11" id="KW-0732">Signal</keyword>
<dbReference type="NCBIfam" id="TIGR00845">
    <property type="entry name" value="caca"/>
    <property type="match status" value="1"/>
</dbReference>
<dbReference type="GO" id="GO:0098794">
    <property type="term" value="C:postsynapse"/>
    <property type="evidence" value="ECO:0007669"/>
    <property type="project" value="TreeGrafter"/>
</dbReference>
<keyword evidence="15 26" id="KW-1133">Transmembrane helix</keyword>
<sequence length="1208" mass="131987">MGRQVGVRVLPGGRGEEGSKEKLQRPSARVIDGLGARGSASAGPERTAGPRAGSKPTNLLGGGGCEAGRLERLPDRSGLQKRAGSPHLGRSPRAPGLGGGGGGGGGGGPSARVSECEAAGGGRAAGGRVCAGGRGSARAARAPALPASRPPPRLPPARAHRLPAAAAPARAGAAREPARRRLLCASPRRWERPLPGRELFKRRERAVLPASVEEPGTDPSTLPPDQKVGTLGSLPLYNMLRLRPSPTFSMGCHLLAIVALLFSHVDLISAETEMEGEVNETGECTGSYYCKKGVILPIWEPQDPSFGDKIARATVYFVAMVYMFLGVSIIADRFMSSIEVITSQEKEITIKKPNGETTKTTVRIWNETVSNLTLMALGSSAPEILLSVIEVCGHNFTAGDLGPSTIVGSAAFNMFIIIALCVYVVPDGETRKIKHLRVFFVTAAWSIFAYTWLYIILSVTSPGVVEVWEGLLTFFFFPICVVFAWVADRRLLFYKYVYKRYRAGKQRGMIIEHEGDRPSSKTEIEMDGKVVNSHVDNFLDGALVLEVDERDQDDEEARREMARILKELKQKHPEKEIEQLIELANYQVLSQQQKSRAFYRIQATRLMTGAGNILKRHAADQARKAVSMHEVNTEVAENDPVSQIFFEQGTYQCLENCGTVALTIIRRGGDLTNTVFVDFRTEDGTANAGSDYEFTEGTVVFKPGETQKEIRVGIIDDDIFEEDENFLVHLSNVKVSCDASEDGILEANHVSTLACLGSPSTATVTIFDDDHAGIFTFEEPVTHVSESIGIMEVKVLRTSGARGNVIVPYKTIEGTARGGGEDFEDTCGELEFQNDEIVKTISVKVIDDEEYEKNKTFFLEIGEPRLVEMSEKKALLLNELGGFTITGKYLYGQPVFRKVHAREHPIPSTVITIAEECDDKQPLTSKEEEERRIAEMGRPILGEHTKLEVIIEESYEFKSTVDKLIKKTNLALVVGTNSWREQFIEAITVSAGEDDDDDECGEEKLPSCFDYVMHFLTVFWKVLFAFVPPTEYWNGWACFIVSILMIGLLTAFIGDLASHFGCTIGLKDSVTAVVFVALGTSVPDTFASKVAATQDQYADASIGNVTGSNAVNVFLGIGVAWSIAAIYHAANGEQFKVSPGTLAFSVTLFTIFAFINVGVLLYRRRPEIGGELGGPRTAKLLTSCLFVLLWLLYIFFSSLEAYCHIKGF</sequence>
<evidence type="ECO:0000256" key="22">
    <source>
        <dbReference type="ARBA" id="ARBA00032110"/>
    </source>
</evidence>
<evidence type="ECO:0000256" key="12">
    <source>
        <dbReference type="ARBA" id="ARBA00022737"/>
    </source>
</evidence>
<feature type="transmembrane region" description="Helical" evidence="26">
    <location>
        <begin position="313"/>
        <end position="331"/>
    </location>
</feature>
<dbReference type="Gene3D" id="2.60.40.2030">
    <property type="match status" value="2"/>
</dbReference>
<keyword evidence="28" id="KW-1185">Reference proteome</keyword>
<dbReference type="InterPro" id="IPR044880">
    <property type="entry name" value="NCX_ion-bd_dom_sf"/>
</dbReference>
<dbReference type="InterPro" id="IPR002987">
    <property type="entry name" value="NaCa_exhngr1"/>
</dbReference>
<feature type="transmembrane region" description="Helical" evidence="26">
    <location>
        <begin position="406"/>
        <end position="426"/>
    </location>
</feature>
<feature type="transmembrane region" description="Helical" evidence="26">
    <location>
        <begin position="438"/>
        <end position="459"/>
    </location>
</feature>
<feature type="compositionally biased region" description="Low complexity" evidence="25">
    <location>
        <begin position="162"/>
        <end position="173"/>
    </location>
</feature>
<feature type="compositionally biased region" description="Low complexity" evidence="25">
    <location>
        <begin position="136"/>
        <end position="147"/>
    </location>
</feature>
<keyword evidence="7" id="KW-0597">Phosphoprotein</keyword>
<dbReference type="InterPro" id="IPR001623">
    <property type="entry name" value="DnaJ_domain"/>
</dbReference>
<protein>
    <recommendedName>
        <fullName evidence="3">Sodium/calcium exchanger 1</fullName>
    </recommendedName>
    <alternativeName>
        <fullName evidence="22">Na(+)/Ca(2+)-exchange protein 1</fullName>
    </alternativeName>
    <alternativeName>
        <fullName evidence="21">Solute carrier family 8 member 1</fullName>
    </alternativeName>
</protein>
<evidence type="ECO:0000256" key="26">
    <source>
        <dbReference type="SAM" id="Phobius"/>
    </source>
</evidence>
<evidence type="ECO:0000256" key="4">
    <source>
        <dbReference type="ARBA" id="ARBA00022448"/>
    </source>
</evidence>
<evidence type="ECO:0000256" key="11">
    <source>
        <dbReference type="ARBA" id="ARBA00022729"/>
    </source>
</evidence>
<keyword evidence="4" id="KW-0813">Transport</keyword>
<feature type="compositionally biased region" description="Gly residues" evidence="25">
    <location>
        <begin position="96"/>
        <end position="109"/>
    </location>
</feature>
<evidence type="ECO:0000256" key="13">
    <source>
        <dbReference type="ARBA" id="ARBA00022837"/>
    </source>
</evidence>
<dbReference type="PANTHER" id="PTHR11878:SF6">
    <property type="entry name" value="SODIUM_CALCIUM EXCHANGER 1"/>
    <property type="match status" value="1"/>
</dbReference>
<dbReference type="GO" id="GO:0005516">
    <property type="term" value="F:calmodulin binding"/>
    <property type="evidence" value="ECO:0007669"/>
    <property type="project" value="UniProtKB-KW"/>
</dbReference>
<dbReference type="OrthoDB" id="418484at2759"/>
<feature type="transmembrane region" description="Helical" evidence="26">
    <location>
        <begin position="1110"/>
        <end position="1130"/>
    </location>
</feature>
<comment type="subcellular location">
    <subcellularLocation>
        <location evidence="1">Cell membrane</location>
        <topology evidence="1">Multi-pass membrane protein</topology>
    </subcellularLocation>
</comment>
<keyword evidence="8" id="KW-0109">Calcium transport</keyword>
<dbReference type="Proteomes" id="UP000000715">
    <property type="component" value="Unplaced"/>
</dbReference>
<comment type="function">
    <text evidence="24">Mediates the exchange of one Ca(2+) ion against three to four Na(+) ions across the cell membrane, and thereby contributes to the regulation of cytoplasmic Ca(2+) levels and Ca(2+)-dependent cellular processes. Contributes to Ca(2+) transport during excitation-contraction coupling in muscle. In a first phase, voltage-gated channels mediate the rapid increase of cytoplasmic Ca(2+) levels due to release of Ca(2+) stores from the endoplasmic reticulum. SLC8A1 mediates the export of Ca(2+) from the cell during the next phase, so that cytoplasmic Ca(2+) levels rapidly return to baseline. Required for normal embryonic heart development and the onset of heart contractions.</text>
</comment>
<evidence type="ECO:0000256" key="21">
    <source>
        <dbReference type="ARBA" id="ARBA00030991"/>
    </source>
</evidence>
<dbReference type="PRINTS" id="PR01260">
    <property type="entry name" value="NACAEXCHNGR1"/>
</dbReference>
<dbReference type="GO" id="GO:0098703">
    <property type="term" value="P:calcium ion import across plasma membrane"/>
    <property type="evidence" value="ECO:0007669"/>
    <property type="project" value="TreeGrafter"/>
</dbReference>
<keyword evidence="18 26" id="KW-0472">Membrane</keyword>
<dbReference type="GO" id="GO:0030424">
    <property type="term" value="C:axon"/>
    <property type="evidence" value="ECO:0007669"/>
    <property type="project" value="TreeGrafter"/>
</dbReference>
<evidence type="ECO:0000313" key="29">
    <source>
        <dbReference type="RefSeq" id="XP_012900446.2"/>
    </source>
</evidence>
<dbReference type="GO" id="GO:0046872">
    <property type="term" value="F:metal ion binding"/>
    <property type="evidence" value="ECO:0007669"/>
    <property type="project" value="UniProtKB-KW"/>
</dbReference>
<evidence type="ECO:0000259" key="27">
    <source>
        <dbReference type="PROSITE" id="PS50076"/>
    </source>
</evidence>
<evidence type="ECO:0000256" key="3">
    <source>
        <dbReference type="ARBA" id="ARBA00017100"/>
    </source>
</evidence>
<dbReference type="PROSITE" id="PS50076">
    <property type="entry name" value="DNAJ_2"/>
    <property type="match status" value="1"/>
</dbReference>
<dbReference type="InterPro" id="IPR032452">
    <property type="entry name" value="Na_Ca_Ex_C-exten"/>
</dbReference>
<dbReference type="InterPro" id="IPR004836">
    <property type="entry name" value="Na_Ca_Ex"/>
</dbReference>